<name>A0A7C8I6D7_9PLEO</name>
<protein>
    <submittedName>
        <fullName evidence="2">Uncharacterized protein</fullName>
    </submittedName>
</protein>
<gene>
    <name evidence="2" type="ORF">BDV95DRAFT_606498</name>
</gene>
<dbReference type="Proteomes" id="UP000481861">
    <property type="component" value="Unassembled WGS sequence"/>
</dbReference>
<evidence type="ECO:0000256" key="1">
    <source>
        <dbReference type="SAM" id="MobiDB-lite"/>
    </source>
</evidence>
<comment type="caution">
    <text evidence="2">The sequence shown here is derived from an EMBL/GenBank/DDBJ whole genome shotgun (WGS) entry which is preliminary data.</text>
</comment>
<sequence length="173" mass="18586">MSPQRTSKPTVYPALGPAPLHSKPIIHPAFHPALASVFQSKPIVPIISASGPLHSKPIIHPALASLSQSKPIVPIISASEPLHSKPMSDSTPLPLTPASESNSKPIHHPKVLGSVGTPLSAQPKMRDYQLSQSEIPSTVRDTRWKHSQLRHDHGDGKVSPSQYKACEHGSQCE</sequence>
<organism evidence="2 3">
    <name type="scientific">Massariosphaeria phaeospora</name>
    <dbReference type="NCBI Taxonomy" id="100035"/>
    <lineage>
        <taxon>Eukaryota</taxon>
        <taxon>Fungi</taxon>
        <taxon>Dikarya</taxon>
        <taxon>Ascomycota</taxon>
        <taxon>Pezizomycotina</taxon>
        <taxon>Dothideomycetes</taxon>
        <taxon>Pleosporomycetidae</taxon>
        <taxon>Pleosporales</taxon>
        <taxon>Pleosporales incertae sedis</taxon>
        <taxon>Massariosphaeria</taxon>
    </lineage>
</organism>
<reference evidence="2 3" key="1">
    <citation type="submission" date="2020-01" db="EMBL/GenBank/DDBJ databases">
        <authorList>
            <consortium name="DOE Joint Genome Institute"/>
            <person name="Haridas S."/>
            <person name="Albert R."/>
            <person name="Binder M."/>
            <person name="Bloem J."/>
            <person name="Labutti K."/>
            <person name="Salamov A."/>
            <person name="Andreopoulos B."/>
            <person name="Baker S.E."/>
            <person name="Barry K."/>
            <person name="Bills G."/>
            <person name="Bluhm B.H."/>
            <person name="Cannon C."/>
            <person name="Castanera R."/>
            <person name="Culley D.E."/>
            <person name="Daum C."/>
            <person name="Ezra D."/>
            <person name="Gonzalez J.B."/>
            <person name="Henrissat B."/>
            <person name="Kuo A."/>
            <person name="Liang C."/>
            <person name="Lipzen A."/>
            <person name="Lutzoni F."/>
            <person name="Magnuson J."/>
            <person name="Mondo S."/>
            <person name="Nolan M."/>
            <person name="Ohm R."/>
            <person name="Pangilinan J."/>
            <person name="Park H.-J.H."/>
            <person name="Ramirez L."/>
            <person name="Alfaro M."/>
            <person name="Sun H."/>
            <person name="Tritt A."/>
            <person name="Yoshinaga Y."/>
            <person name="Zwiers L.-H.L."/>
            <person name="Turgeon B.G."/>
            <person name="Goodwin S.B."/>
            <person name="Spatafora J.W."/>
            <person name="Crous P.W."/>
            <person name="Grigoriev I.V."/>
        </authorList>
    </citation>
    <scope>NUCLEOTIDE SEQUENCE [LARGE SCALE GENOMIC DNA]</scope>
    <source>
        <strain evidence="2 3">CBS 611.86</strain>
    </source>
</reference>
<feature type="compositionally biased region" description="Basic and acidic residues" evidence="1">
    <location>
        <begin position="140"/>
        <end position="156"/>
    </location>
</feature>
<accession>A0A7C8I6D7</accession>
<keyword evidence="3" id="KW-1185">Reference proteome</keyword>
<dbReference type="EMBL" id="JAADJZ010000010">
    <property type="protein sequence ID" value="KAF2871929.1"/>
    <property type="molecule type" value="Genomic_DNA"/>
</dbReference>
<proteinExistence type="predicted"/>
<feature type="compositionally biased region" description="Polar residues" evidence="1">
    <location>
        <begin position="87"/>
        <end position="104"/>
    </location>
</feature>
<dbReference type="AlphaFoldDB" id="A0A7C8I6D7"/>
<feature type="region of interest" description="Disordered" evidence="1">
    <location>
        <begin position="78"/>
        <end position="173"/>
    </location>
</feature>
<evidence type="ECO:0000313" key="3">
    <source>
        <dbReference type="Proteomes" id="UP000481861"/>
    </source>
</evidence>
<evidence type="ECO:0000313" key="2">
    <source>
        <dbReference type="EMBL" id="KAF2871929.1"/>
    </source>
</evidence>